<dbReference type="PROSITE" id="PS01211">
    <property type="entry name" value="UPF0001"/>
    <property type="match status" value="1"/>
</dbReference>
<evidence type="ECO:0000256" key="2">
    <source>
        <dbReference type="PIRSR" id="PIRSR004848-1"/>
    </source>
</evidence>
<dbReference type="InterPro" id="IPR001608">
    <property type="entry name" value="Ala_racemase_N"/>
</dbReference>
<dbReference type="PANTHER" id="PTHR10146">
    <property type="entry name" value="PROLINE SYNTHETASE CO-TRANSCRIBED BACTERIAL HOMOLOG PROTEIN"/>
    <property type="match status" value="1"/>
</dbReference>
<evidence type="ECO:0000313" key="5">
    <source>
        <dbReference type="EMBL" id="KAJ1641687.1"/>
    </source>
</evidence>
<comment type="cofactor">
    <cofactor evidence="2">
        <name>pyridoxal 5'-phosphate</name>
        <dbReference type="ChEBI" id="CHEBI:597326"/>
    </cofactor>
</comment>
<dbReference type="PIRSF" id="PIRSF004848">
    <property type="entry name" value="YBL036c_PLPDEIII"/>
    <property type="match status" value="1"/>
</dbReference>
<dbReference type="Gene3D" id="3.20.20.10">
    <property type="entry name" value="Alanine racemase"/>
    <property type="match status" value="1"/>
</dbReference>
<dbReference type="HAMAP" id="MF_02087">
    <property type="entry name" value="PLP_homeostasis"/>
    <property type="match status" value="1"/>
</dbReference>
<evidence type="ECO:0000313" key="6">
    <source>
        <dbReference type="Proteomes" id="UP001145021"/>
    </source>
</evidence>
<dbReference type="Pfam" id="PF01168">
    <property type="entry name" value="Ala_racemase_N"/>
    <property type="match status" value="1"/>
</dbReference>
<organism evidence="5 6">
    <name type="scientific">Coemansia asiatica</name>
    <dbReference type="NCBI Taxonomy" id="1052880"/>
    <lineage>
        <taxon>Eukaryota</taxon>
        <taxon>Fungi</taxon>
        <taxon>Fungi incertae sedis</taxon>
        <taxon>Zoopagomycota</taxon>
        <taxon>Kickxellomycotina</taxon>
        <taxon>Kickxellomycetes</taxon>
        <taxon>Kickxellales</taxon>
        <taxon>Kickxellaceae</taxon>
        <taxon>Coemansia</taxon>
    </lineage>
</organism>
<keyword evidence="1 2" id="KW-0663">Pyridoxal phosphate</keyword>
<dbReference type="FunFam" id="3.20.20.10:FF:000007">
    <property type="entry name" value="Pyridoxal phosphate homeostasis protein"/>
    <property type="match status" value="1"/>
</dbReference>
<reference evidence="5" key="1">
    <citation type="submission" date="2022-07" db="EMBL/GenBank/DDBJ databases">
        <title>Phylogenomic reconstructions and comparative analyses of Kickxellomycotina fungi.</title>
        <authorList>
            <person name="Reynolds N.K."/>
            <person name="Stajich J.E."/>
            <person name="Barry K."/>
            <person name="Grigoriev I.V."/>
            <person name="Crous P."/>
            <person name="Smith M.E."/>
        </authorList>
    </citation>
    <scope>NUCLEOTIDE SEQUENCE</scope>
    <source>
        <strain evidence="5">NBRC 105413</strain>
    </source>
</reference>
<gene>
    <name evidence="5" type="ORF">LPJ64_006372</name>
</gene>
<dbReference type="CDD" id="cd06822">
    <property type="entry name" value="PLPDE_III_YBL036c_euk"/>
    <property type="match status" value="1"/>
</dbReference>
<dbReference type="InterPro" id="IPR029066">
    <property type="entry name" value="PLP-binding_barrel"/>
</dbReference>
<comment type="caution">
    <text evidence="5">The sequence shown here is derived from an EMBL/GenBank/DDBJ whole genome shotgun (WGS) entry which is preliminary data.</text>
</comment>
<feature type="non-terminal residue" evidence="5">
    <location>
        <position position="244"/>
    </location>
</feature>
<dbReference type="Proteomes" id="UP001145021">
    <property type="component" value="Unassembled WGS sequence"/>
</dbReference>
<dbReference type="GO" id="GO:0030170">
    <property type="term" value="F:pyridoxal phosphate binding"/>
    <property type="evidence" value="ECO:0007669"/>
    <property type="project" value="InterPro"/>
</dbReference>
<feature type="domain" description="Alanine racemase N-terminal" evidence="4">
    <location>
        <begin position="17"/>
        <end position="240"/>
    </location>
</feature>
<dbReference type="AlphaFoldDB" id="A0A9W7XCN0"/>
<evidence type="ECO:0000259" key="4">
    <source>
        <dbReference type="Pfam" id="PF01168"/>
    </source>
</evidence>
<dbReference type="NCBIfam" id="TIGR00044">
    <property type="entry name" value="YggS family pyridoxal phosphate-dependent enzyme"/>
    <property type="match status" value="1"/>
</dbReference>
<dbReference type="EMBL" id="JANBOH010000734">
    <property type="protein sequence ID" value="KAJ1641687.1"/>
    <property type="molecule type" value="Genomic_DNA"/>
</dbReference>
<name>A0A9W7XCN0_9FUNG</name>
<feature type="modified residue" description="N6-(pyridoxal phosphate)lysine" evidence="2">
    <location>
        <position position="45"/>
    </location>
</feature>
<comment type="similarity">
    <text evidence="3">Belongs to the pyridoxal phosphate-binding protein YggS/PROSC family.</text>
</comment>
<proteinExistence type="inferred from homology"/>
<dbReference type="InterPro" id="IPR011078">
    <property type="entry name" value="PyrdxlP_homeostasis"/>
</dbReference>
<dbReference type="PANTHER" id="PTHR10146:SF14">
    <property type="entry name" value="PYRIDOXAL PHOSPHATE HOMEOSTASIS PROTEIN"/>
    <property type="match status" value="1"/>
</dbReference>
<keyword evidence="6" id="KW-1185">Reference proteome</keyword>
<evidence type="ECO:0000256" key="1">
    <source>
        <dbReference type="ARBA" id="ARBA00022898"/>
    </source>
</evidence>
<sequence length="244" mass="26668">MSSVISAQEASTERQQEIRDNLGEIAAVVLSANNANGARLVAVSKYKPASDILAAYNEGQRHFGENYVQELCEKVPMLPEDIKWHFIGSLQSNKCKVLAGIPNLWAVETIDSEAKAYKMNEAWENAGHKHRLNVFVQVNTSGEENKGGVEKHDVVQVARAVHESCKSLNLLGLMTIGSVEGSHKRPNPDFLALVNLRDQIKAELGGDDLELSMGMSDDFEHALELGSTNVRVGSSIFGSRAPKE</sequence>
<protein>
    <recommendedName>
        <fullName evidence="4">Alanine racemase N-terminal domain-containing protein</fullName>
    </recommendedName>
</protein>
<dbReference type="SUPFAM" id="SSF51419">
    <property type="entry name" value="PLP-binding barrel"/>
    <property type="match status" value="1"/>
</dbReference>
<accession>A0A9W7XCN0</accession>
<evidence type="ECO:0000256" key="3">
    <source>
        <dbReference type="RuleBase" id="RU004514"/>
    </source>
</evidence>